<comment type="caution">
    <text evidence="1">The sequence shown here is derived from an EMBL/GenBank/DDBJ whole genome shotgun (WGS) entry which is preliminary data.</text>
</comment>
<name>A0AAV9ZM84_9AGAR</name>
<dbReference type="AlphaFoldDB" id="A0AAV9ZM84"/>
<organism evidence="1 2">
    <name type="scientific">Favolaschia claudopus</name>
    <dbReference type="NCBI Taxonomy" id="2862362"/>
    <lineage>
        <taxon>Eukaryota</taxon>
        <taxon>Fungi</taxon>
        <taxon>Dikarya</taxon>
        <taxon>Basidiomycota</taxon>
        <taxon>Agaricomycotina</taxon>
        <taxon>Agaricomycetes</taxon>
        <taxon>Agaricomycetidae</taxon>
        <taxon>Agaricales</taxon>
        <taxon>Marasmiineae</taxon>
        <taxon>Mycenaceae</taxon>
        <taxon>Favolaschia</taxon>
    </lineage>
</organism>
<gene>
    <name evidence="1" type="ORF">R3P38DRAFT_3230800</name>
</gene>
<keyword evidence="2" id="KW-1185">Reference proteome</keyword>
<proteinExistence type="predicted"/>
<dbReference type="Proteomes" id="UP001362999">
    <property type="component" value="Unassembled WGS sequence"/>
</dbReference>
<accession>A0AAV9ZM84</accession>
<dbReference type="EMBL" id="JAWWNJ010000132">
    <property type="protein sequence ID" value="KAK6985140.1"/>
    <property type="molecule type" value="Genomic_DNA"/>
</dbReference>
<protein>
    <submittedName>
        <fullName evidence="1">Uncharacterized protein</fullName>
    </submittedName>
</protein>
<evidence type="ECO:0000313" key="1">
    <source>
        <dbReference type="EMBL" id="KAK6985140.1"/>
    </source>
</evidence>
<evidence type="ECO:0000313" key="2">
    <source>
        <dbReference type="Proteomes" id="UP001362999"/>
    </source>
</evidence>
<sequence length="182" mass="21160">MIPPAEEKLARRRARLARQVPSTTPEVTNVDPVVEERWQAMVDGIFEVIKLWGEGKLEPAPKMTAAERAEEDAHWKLWDEFRASSMDDAPPWEVLEWQQDVRNYEEWMPLFLTIRTAALQYTVARRTPISRCVDFTVIRPHKDPEEVLDNNLDEIPDLIEEDDSEEAKCCCRCAKRVVKAKL</sequence>
<reference evidence="1 2" key="1">
    <citation type="journal article" date="2024" name="J Genomics">
        <title>Draft genome sequencing and assembly of Favolaschia claudopus CIRM-BRFM 2984 isolated from oak limbs.</title>
        <authorList>
            <person name="Navarro D."/>
            <person name="Drula E."/>
            <person name="Chaduli D."/>
            <person name="Cazenave R."/>
            <person name="Ahrendt S."/>
            <person name="Wang J."/>
            <person name="Lipzen A."/>
            <person name="Daum C."/>
            <person name="Barry K."/>
            <person name="Grigoriev I.V."/>
            <person name="Favel A."/>
            <person name="Rosso M.N."/>
            <person name="Martin F."/>
        </authorList>
    </citation>
    <scope>NUCLEOTIDE SEQUENCE [LARGE SCALE GENOMIC DNA]</scope>
    <source>
        <strain evidence="1 2">CIRM-BRFM 2984</strain>
    </source>
</reference>